<dbReference type="SMART" id="SM00347">
    <property type="entry name" value="HTH_MARR"/>
    <property type="match status" value="1"/>
</dbReference>
<evidence type="ECO:0000313" key="4">
    <source>
        <dbReference type="Proteomes" id="UP001501705"/>
    </source>
</evidence>
<evidence type="ECO:0000313" key="3">
    <source>
        <dbReference type="EMBL" id="GAA1573908.1"/>
    </source>
</evidence>
<dbReference type="InterPro" id="IPR039422">
    <property type="entry name" value="MarR/SlyA-like"/>
</dbReference>
<evidence type="ECO:0000256" key="1">
    <source>
        <dbReference type="SAM" id="MobiDB-lite"/>
    </source>
</evidence>
<evidence type="ECO:0000259" key="2">
    <source>
        <dbReference type="PROSITE" id="PS50995"/>
    </source>
</evidence>
<organism evidence="3 4">
    <name type="scientific">Kribbella hippodromi</name>
    <dbReference type="NCBI Taxonomy" id="434347"/>
    <lineage>
        <taxon>Bacteria</taxon>
        <taxon>Bacillati</taxon>
        <taxon>Actinomycetota</taxon>
        <taxon>Actinomycetes</taxon>
        <taxon>Propionibacteriales</taxon>
        <taxon>Kribbellaceae</taxon>
        <taxon>Kribbella</taxon>
    </lineage>
</organism>
<feature type="domain" description="HTH marR-type" evidence="2">
    <location>
        <begin position="4"/>
        <end position="138"/>
    </location>
</feature>
<dbReference type="InterPro" id="IPR000835">
    <property type="entry name" value="HTH_MarR-typ"/>
</dbReference>
<reference evidence="3 4" key="1">
    <citation type="journal article" date="2019" name="Int. J. Syst. Evol. Microbiol.">
        <title>The Global Catalogue of Microorganisms (GCM) 10K type strain sequencing project: providing services to taxonomists for standard genome sequencing and annotation.</title>
        <authorList>
            <consortium name="The Broad Institute Genomics Platform"/>
            <consortium name="The Broad Institute Genome Sequencing Center for Infectious Disease"/>
            <person name="Wu L."/>
            <person name="Ma J."/>
        </authorList>
    </citation>
    <scope>NUCLEOTIDE SEQUENCE [LARGE SCALE GENOMIC DNA]</scope>
    <source>
        <strain evidence="3 4">JCM 15572</strain>
    </source>
</reference>
<protein>
    <submittedName>
        <fullName evidence="3">MarR family winged helix-turn-helix transcriptional regulator</fullName>
    </submittedName>
</protein>
<keyword evidence="4" id="KW-1185">Reference proteome</keyword>
<dbReference type="PRINTS" id="PR00598">
    <property type="entry name" value="HTHMARR"/>
</dbReference>
<dbReference type="SUPFAM" id="SSF46785">
    <property type="entry name" value="Winged helix' DNA-binding domain"/>
    <property type="match status" value="1"/>
</dbReference>
<name>A0ABN2DE13_9ACTN</name>
<dbReference type="RefSeq" id="WP_344234422.1">
    <property type="nucleotide sequence ID" value="NZ_BAAAPH010000009.1"/>
</dbReference>
<sequence>MTDLTALFTDLVRLETRLYNVLDARLKAEHDLPLGQFEFLRFIASRDTARVFDLAREVAITVGATSKAVDRLEAAGRIQRIANPDDRRSSLLELTPAGAEILAAATPTVEAELRTWIGSVLPAGVIEHLATSLSMLRQRAETDHRTDRTEPKTATDPKTSS</sequence>
<dbReference type="PROSITE" id="PS50995">
    <property type="entry name" value="HTH_MARR_2"/>
    <property type="match status" value="1"/>
</dbReference>
<dbReference type="InterPro" id="IPR036388">
    <property type="entry name" value="WH-like_DNA-bd_sf"/>
</dbReference>
<gene>
    <name evidence="3" type="ORF">GCM10009804_33200</name>
</gene>
<accession>A0ABN2DE13</accession>
<dbReference type="PANTHER" id="PTHR33164">
    <property type="entry name" value="TRANSCRIPTIONAL REGULATOR, MARR FAMILY"/>
    <property type="match status" value="1"/>
</dbReference>
<feature type="compositionally biased region" description="Basic and acidic residues" evidence="1">
    <location>
        <begin position="138"/>
        <end position="155"/>
    </location>
</feature>
<dbReference type="PANTHER" id="PTHR33164:SF94">
    <property type="entry name" value="TRANSCRIPTIONAL REGULATORY PROTEIN-RELATED"/>
    <property type="match status" value="1"/>
</dbReference>
<dbReference type="Pfam" id="PF01047">
    <property type="entry name" value="MarR"/>
    <property type="match status" value="1"/>
</dbReference>
<dbReference type="EMBL" id="BAAAPH010000009">
    <property type="protein sequence ID" value="GAA1573908.1"/>
    <property type="molecule type" value="Genomic_DNA"/>
</dbReference>
<feature type="region of interest" description="Disordered" evidence="1">
    <location>
        <begin position="137"/>
        <end position="161"/>
    </location>
</feature>
<dbReference type="InterPro" id="IPR036390">
    <property type="entry name" value="WH_DNA-bd_sf"/>
</dbReference>
<dbReference type="Proteomes" id="UP001501705">
    <property type="component" value="Unassembled WGS sequence"/>
</dbReference>
<comment type="caution">
    <text evidence="3">The sequence shown here is derived from an EMBL/GenBank/DDBJ whole genome shotgun (WGS) entry which is preliminary data.</text>
</comment>
<dbReference type="Gene3D" id="1.10.10.10">
    <property type="entry name" value="Winged helix-like DNA-binding domain superfamily/Winged helix DNA-binding domain"/>
    <property type="match status" value="1"/>
</dbReference>
<proteinExistence type="predicted"/>